<dbReference type="InterPro" id="IPR036188">
    <property type="entry name" value="FAD/NAD-bd_sf"/>
</dbReference>
<keyword evidence="4" id="KW-0274">FAD</keyword>
<organism evidence="7 8">
    <name type="scientific">Clostridium oceanicum</name>
    <dbReference type="NCBI Taxonomy" id="1543"/>
    <lineage>
        <taxon>Bacteria</taxon>
        <taxon>Bacillati</taxon>
        <taxon>Bacillota</taxon>
        <taxon>Clostridia</taxon>
        <taxon>Eubacteriales</taxon>
        <taxon>Clostridiaceae</taxon>
        <taxon>Clostridium</taxon>
    </lineage>
</organism>
<dbReference type="PANTHER" id="PTHR43014:SF2">
    <property type="entry name" value="MERCURIC REDUCTASE"/>
    <property type="match status" value="1"/>
</dbReference>
<dbReference type="Gene3D" id="3.50.50.60">
    <property type="entry name" value="FAD/NAD(P)-binding domain"/>
    <property type="match status" value="2"/>
</dbReference>
<dbReference type="Proteomes" id="UP001501510">
    <property type="component" value="Unassembled WGS sequence"/>
</dbReference>
<dbReference type="Pfam" id="PF02852">
    <property type="entry name" value="Pyr_redox_dim"/>
    <property type="match status" value="1"/>
</dbReference>
<dbReference type="Pfam" id="PF07992">
    <property type="entry name" value="Pyr_redox_2"/>
    <property type="match status" value="1"/>
</dbReference>
<name>A0ABN1JM75_9CLOT</name>
<dbReference type="SUPFAM" id="SSF55424">
    <property type="entry name" value="FAD/NAD-linked reductases, dimerisation (C-terminal) domain"/>
    <property type="match status" value="1"/>
</dbReference>
<feature type="domain" description="FAD/NAD(P)-binding" evidence="6">
    <location>
        <begin position="5"/>
        <end position="313"/>
    </location>
</feature>
<sequence>MKKIDVAIIGAGSGGLTVAYTAKGFGKSVLLIDKNKPGGECTWAGCIPSKALINKANEIHIAKKYSDFKVDTSKVMKDVRNVIENVYKSESEEVLEKDGIEFLRGVGNFKSKNLLEVDGEIIEAKKIFISTGSSPMIPPIDGLKDVEFLTNENIFNLEKLPESIVVLGGGAIGVELSQAMNRLGVKVNLVEMADTILPKEDIDLSTMLKENLEKEGVKIYTSSRAVKVLREDGKVNLMVEGVNGVEKIIGDEILVALGRVPNINDLDLEKVGIKYNKRGIEVNKYLETTCKGVYAVGDVVGPYMFSHMANAQGIKAAQNAILPFDRKMDYSNVVWTTFTSPELATLGITEKEAREKYKDQIRVYTYSYDKIDRAKTKEGFKGSLKLILNKKGKVLGCTILGDRAGEIISEVQVVKTLGVNFGKLSNVIHPYPTYGEILNKAGKKVLVDNLMNLPIVKFFRK</sequence>
<dbReference type="InterPro" id="IPR004099">
    <property type="entry name" value="Pyr_nucl-diS_OxRdtase_dimer"/>
</dbReference>
<feature type="domain" description="Pyridine nucleotide-disulphide oxidoreductase dimerisation" evidence="5">
    <location>
        <begin position="335"/>
        <end position="440"/>
    </location>
</feature>
<protein>
    <recommendedName>
        <fullName evidence="9">Mercuric reductase</fullName>
    </recommendedName>
</protein>
<dbReference type="PIRSF" id="PIRSF000350">
    <property type="entry name" value="Mercury_reductase_MerA"/>
    <property type="match status" value="1"/>
</dbReference>
<comment type="cofactor">
    <cofactor evidence="1">
        <name>FAD</name>
        <dbReference type="ChEBI" id="CHEBI:57692"/>
    </cofactor>
</comment>
<dbReference type="InterPro" id="IPR016156">
    <property type="entry name" value="FAD/NAD-linked_Rdtase_dimer_sf"/>
</dbReference>
<evidence type="ECO:0008006" key="9">
    <source>
        <dbReference type="Google" id="ProtNLM"/>
    </source>
</evidence>
<dbReference type="SUPFAM" id="SSF51905">
    <property type="entry name" value="FAD/NAD(P)-binding domain"/>
    <property type="match status" value="1"/>
</dbReference>
<dbReference type="EMBL" id="BAAACG010000010">
    <property type="protein sequence ID" value="GAA0742548.1"/>
    <property type="molecule type" value="Genomic_DNA"/>
</dbReference>
<dbReference type="InterPro" id="IPR023753">
    <property type="entry name" value="FAD/NAD-binding_dom"/>
</dbReference>
<dbReference type="Gene3D" id="3.30.390.30">
    <property type="match status" value="1"/>
</dbReference>
<dbReference type="RefSeq" id="WP_343762006.1">
    <property type="nucleotide sequence ID" value="NZ_BAAACG010000010.1"/>
</dbReference>
<evidence type="ECO:0000256" key="1">
    <source>
        <dbReference type="ARBA" id="ARBA00001974"/>
    </source>
</evidence>
<evidence type="ECO:0000259" key="6">
    <source>
        <dbReference type="Pfam" id="PF07992"/>
    </source>
</evidence>
<gene>
    <name evidence="7" type="ORF">GCM10008906_25220</name>
</gene>
<evidence type="ECO:0000259" key="5">
    <source>
        <dbReference type="Pfam" id="PF02852"/>
    </source>
</evidence>
<comment type="similarity">
    <text evidence="2">Belongs to the class-I pyridine nucleotide-disulfide oxidoreductase family.</text>
</comment>
<evidence type="ECO:0000256" key="3">
    <source>
        <dbReference type="ARBA" id="ARBA00022630"/>
    </source>
</evidence>
<dbReference type="PRINTS" id="PR00368">
    <property type="entry name" value="FADPNR"/>
</dbReference>
<keyword evidence="3" id="KW-0285">Flavoprotein</keyword>
<dbReference type="PANTHER" id="PTHR43014">
    <property type="entry name" value="MERCURIC REDUCTASE"/>
    <property type="match status" value="1"/>
</dbReference>
<evidence type="ECO:0000313" key="7">
    <source>
        <dbReference type="EMBL" id="GAA0742548.1"/>
    </source>
</evidence>
<proteinExistence type="inferred from homology"/>
<dbReference type="InterPro" id="IPR001100">
    <property type="entry name" value="Pyr_nuc-diS_OxRdtase"/>
</dbReference>
<evidence type="ECO:0000256" key="4">
    <source>
        <dbReference type="ARBA" id="ARBA00022827"/>
    </source>
</evidence>
<comment type="caution">
    <text evidence="7">The sequence shown here is derived from an EMBL/GenBank/DDBJ whole genome shotgun (WGS) entry which is preliminary data.</text>
</comment>
<dbReference type="PRINTS" id="PR00411">
    <property type="entry name" value="PNDRDTASEI"/>
</dbReference>
<accession>A0ABN1JM75</accession>
<reference evidence="7 8" key="1">
    <citation type="journal article" date="2019" name="Int. J. Syst. Evol. Microbiol.">
        <title>The Global Catalogue of Microorganisms (GCM) 10K type strain sequencing project: providing services to taxonomists for standard genome sequencing and annotation.</title>
        <authorList>
            <consortium name="The Broad Institute Genomics Platform"/>
            <consortium name="The Broad Institute Genome Sequencing Center for Infectious Disease"/>
            <person name="Wu L."/>
            <person name="Ma J."/>
        </authorList>
    </citation>
    <scope>NUCLEOTIDE SEQUENCE [LARGE SCALE GENOMIC DNA]</scope>
    <source>
        <strain evidence="7 8">JCM 1407</strain>
    </source>
</reference>
<evidence type="ECO:0000256" key="2">
    <source>
        <dbReference type="ARBA" id="ARBA00007532"/>
    </source>
</evidence>
<evidence type="ECO:0000313" key="8">
    <source>
        <dbReference type="Proteomes" id="UP001501510"/>
    </source>
</evidence>
<keyword evidence="8" id="KW-1185">Reference proteome</keyword>